<reference evidence="1 2" key="1">
    <citation type="journal article" date="2016" name="Nat. Commun.">
        <title>Thousands of microbial genomes shed light on interconnected biogeochemical processes in an aquifer system.</title>
        <authorList>
            <person name="Anantharaman K."/>
            <person name="Brown C.T."/>
            <person name="Hug L.A."/>
            <person name="Sharon I."/>
            <person name="Castelle C.J."/>
            <person name="Probst A.J."/>
            <person name="Thomas B.C."/>
            <person name="Singh A."/>
            <person name="Wilkins M.J."/>
            <person name="Karaoz U."/>
            <person name="Brodie E.L."/>
            <person name="Williams K.H."/>
            <person name="Hubbard S.S."/>
            <person name="Banfield J.F."/>
        </authorList>
    </citation>
    <scope>NUCLEOTIDE SEQUENCE [LARGE SCALE GENOMIC DNA]</scope>
</reference>
<dbReference type="AlphaFoldDB" id="A0A1G2C6M5"/>
<dbReference type="Proteomes" id="UP000176648">
    <property type="component" value="Unassembled WGS sequence"/>
</dbReference>
<accession>A0A1G2C6M5</accession>
<dbReference type="STRING" id="1798644.A2122_02350"/>
<sequence length="117" mass="13501">MKKVISMKINIKGTNLDLTPSLKTYIDEKLGGLAKFIKRFDEDGVAELWLEVGRTTAHHHKGEVFSAEADLRLPKEILRASHADKDVRTAIDIIRDKIHQEILKYKTRIGRRPKRQE</sequence>
<proteinExistence type="predicted"/>
<name>A0A1G2C6M5_9BACT</name>
<dbReference type="InterPro" id="IPR036567">
    <property type="entry name" value="RHF-like"/>
</dbReference>
<dbReference type="NCBIfam" id="TIGR00741">
    <property type="entry name" value="yfiA"/>
    <property type="match status" value="1"/>
</dbReference>
<dbReference type="EMBL" id="MHKU01000012">
    <property type="protein sequence ID" value="OGY97064.1"/>
    <property type="molecule type" value="Genomic_DNA"/>
</dbReference>
<comment type="caution">
    <text evidence="1">The sequence shown here is derived from an EMBL/GenBank/DDBJ whole genome shotgun (WGS) entry which is preliminary data.</text>
</comment>
<dbReference type="SUPFAM" id="SSF69754">
    <property type="entry name" value="Ribosome binding protein Y (YfiA homologue)"/>
    <property type="match status" value="1"/>
</dbReference>
<dbReference type="InterPro" id="IPR003489">
    <property type="entry name" value="RHF/RaiA"/>
</dbReference>
<evidence type="ECO:0000313" key="1">
    <source>
        <dbReference type="EMBL" id="OGY97064.1"/>
    </source>
</evidence>
<dbReference type="Pfam" id="PF02482">
    <property type="entry name" value="Ribosomal_S30AE"/>
    <property type="match status" value="1"/>
</dbReference>
<evidence type="ECO:0000313" key="2">
    <source>
        <dbReference type="Proteomes" id="UP000176648"/>
    </source>
</evidence>
<dbReference type="CDD" id="cd00552">
    <property type="entry name" value="RaiA"/>
    <property type="match status" value="1"/>
</dbReference>
<organism evidence="1 2">
    <name type="scientific">Candidatus Liptonbacteria bacterium GWB1_49_6</name>
    <dbReference type="NCBI Taxonomy" id="1798644"/>
    <lineage>
        <taxon>Bacteria</taxon>
        <taxon>Candidatus Liptoniibacteriota</taxon>
    </lineage>
</organism>
<gene>
    <name evidence="1" type="ORF">A2122_02350</name>
</gene>
<dbReference type="Gene3D" id="3.30.160.100">
    <property type="entry name" value="Ribosome hibernation promotion factor-like"/>
    <property type="match status" value="1"/>
</dbReference>
<protein>
    <submittedName>
        <fullName evidence="1">Ribosomal subunit interface protein</fullName>
    </submittedName>
</protein>